<dbReference type="PANTHER" id="PTHR47174">
    <property type="entry name" value="BRIDGING INTEGRATOR 3"/>
    <property type="match status" value="1"/>
</dbReference>
<accession>A0ABM1DVF5</accession>
<evidence type="ECO:0000256" key="2">
    <source>
        <dbReference type="ARBA" id="ARBA00022490"/>
    </source>
</evidence>
<dbReference type="InterPro" id="IPR027267">
    <property type="entry name" value="AH/BAR_dom_sf"/>
</dbReference>
<keyword evidence="5" id="KW-1185">Reference proteome</keyword>
<feature type="domain" description="BAR" evidence="4">
    <location>
        <begin position="10"/>
        <end position="233"/>
    </location>
</feature>
<dbReference type="RefSeq" id="XP_014663926.1">
    <property type="nucleotide sequence ID" value="XM_014808440.1"/>
</dbReference>
<protein>
    <submittedName>
        <fullName evidence="6">Bridging integrator 3-like isoform X1</fullName>
    </submittedName>
</protein>
<evidence type="ECO:0000256" key="3">
    <source>
        <dbReference type="ARBA" id="ARBA00023212"/>
    </source>
</evidence>
<dbReference type="InterPro" id="IPR004148">
    <property type="entry name" value="BAR_dom"/>
</dbReference>
<evidence type="ECO:0000313" key="5">
    <source>
        <dbReference type="Proteomes" id="UP000695022"/>
    </source>
</evidence>
<dbReference type="Proteomes" id="UP000695022">
    <property type="component" value="Unplaced"/>
</dbReference>
<reference evidence="6" key="1">
    <citation type="submission" date="2025-08" db="UniProtKB">
        <authorList>
            <consortium name="RefSeq"/>
        </authorList>
    </citation>
    <scope>IDENTIFICATION</scope>
</reference>
<name>A0ABM1DVF5_PRICU</name>
<dbReference type="SMART" id="SM00721">
    <property type="entry name" value="BAR"/>
    <property type="match status" value="1"/>
</dbReference>
<dbReference type="Gene3D" id="1.20.1270.60">
    <property type="entry name" value="Arfaptin homology (AH) domain/BAR domain"/>
    <property type="match status" value="1"/>
</dbReference>
<keyword evidence="3" id="KW-0206">Cytoskeleton</keyword>
<dbReference type="PROSITE" id="PS51021">
    <property type="entry name" value="BAR"/>
    <property type="match status" value="1"/>
</dbReference>
<keyword evidence="2" id="KW-0963">Cytoplasm</keyword>
<gene>
    <name evidence="6" type="primary">LOC106806482</name>
</gene>
<comment type="subcellular location">
    <subcellularLocation>
        <location evidence="1">Cytoplasm</location>
        <location evidence="1">Cytoskeleton</location>
    </subcellularLocation>
</comment>
<dbReference type="Pfam" id="PF03114">
    <property type="entry name" value="BAR"/>
    <property type="match status" value="1"/>
</dbReference>
<evidence type="ECO:0000313" key="6">
    <source>
        <dbReference type="RefSeq" id="XP_014663926.1"/>
    </source>
</evidence>
<sequence>MSWNPFSKNLSTKSSIILPQDEKNFQREVARLHQLDEATKNLYKDTKKYIDASAGVAKADMKMSQNLSSNSAISHDPILKESVEALSQATFKLTTSSQELNTKIQKVMLEPIRKFGTIFPVANNLVKKRDHLLQECSQKQSRVEKYEQREKTGTNVVKLDQAKKAMAPVQEEFVSINKSLMEDIPYLWDTRIAYTRPSLAALIQAEVQHNREVFNIYEELEKALRGDNIEVSEEVCEYQMNKRLREIQALSIIADD</sequence>
<organism evidence="5 6">
    <name type="scientific">Priapulus caudatus</name>
    <name type="common">Priapulid worm</name>
    <dbReference type="NCBI Taxonomy" id="37621"/>
    <lineage>
        <taxon>Eukaryota</taxon>
        <taxon>Metazoa</taxon>
        <taxon>Ecdysozoa</taxon>
        <taxon>Scalidophora</taxon>
        <taxon>Priapulida</taxon>
        <taxon>Priapulimorpha</taxon>
        <taxon>Priapulimorphida</taxon>
        <taxon>Priapulidae</taxon>
        <taxon>Priapulus</taxon>
    </lineage>
</organism>
<dbReference type="GeneID" id="106806482"/>
<dbReference type="SUPFAM" id="SSF103657">
    <property type="entry name" value="BAR/IMD domain-like"/>
    <property type="match status" value="1"/>
</dbReference>
<dbReference type="InterPro" id="IPR046982">
    <property type="entry name" value="BIN3/RVS161-like"/>
</dbReference>
<evidence type="ECO:0000256" key="1">
    <source>
        <dbReference type="ARBA" id="ARBA00004245"/>
    </source>
</evidence>
<proteinExistence type="predicted"/>
<evidence type="ECO:0000259" key="4">
    <source>
        <dbReference type="PROSITE" id="PS51021"/>
    </source>
</evidence>
<dbReference type="PANTHER" id="PTHR47174:SF3">
    <property type="entry name" value="BRIDGING INTEGRATOR 3"/>
    <property type="match status" value="1"/>
</dbReference>